<name>A0A7S4B6U9_CHRCT</name>
<proteinExistence type="inferred from homology"/>
<dbReference type="SUPFAM" id="SSF51445">
    <property type="entry name" value="(Trans)glycosidases"/>
    <property type="match status" value="1"/>
</dbReference>
<gene>
    <name evidence="9" type="ORF">PCAR00345_LOCUS8795</name>
</gene>
<keyword evidence="8" id="KW-1133">Transmembrane helix</keyword>
<dbReference type="InterPro" id="IPR017853">
    <property type="entry name" value="GH"/>
</dbReference>
<dbReference type="PRINTS" id="PR00131">
    <property type="entry name" value="GLHYDRLASE1"/>
</dbReference>
<dbReference type="PANTHER" id="PTHR10353:SF36">
    <property type="entry name" value="LP05116P"/>
    <property type="match status" value="1"/>
</dbReference>
<evidence type="ECO:0000256" key="1">
    <source>
        <dbReference type="ARBA" id="ARBA00000448"/>
    </source>
</evidence>
<reference evidence="9" key="1">
    <citation type="submission" date="2021-01" db="EMBL/GenBank/DDBJ databases">
        <authorList>
            <person name="Corre E."/>
            <person name="Pelletier E."/>
            <person name="Niang G."/>
            <person name="Scheremetjew M."/>
            <person name="Finn R."/>
            <person name="Kale V."/>
            <person name="Holt S."/>
            <person name="Cochrane G."/>
            <person name="Meng A."/>
            <person name="Brown T."/>
            <person name="Cohen L."/>
        </authorList>
    </citation>
    <scope>NUCLEOTIDE SEQUENCE</scope>
    <source>
        <strain evidence="9">CCMP645</strain>
    </source>
</reference>
<evidence type="ECO:0000256" key="3">
    <source>
        <dbReference type="ARBA" id="ARBA00012744"/>
    </source>
</evidence>
<dbReference type="PANTHER" id="PTHR10353">
    <property type="entry name" value="GLYCOSYL HYDROLASE"/>
    <property type="match status" value="1"/>
</dbReference>
<evidence type="ECO:0000256" key="7">
    <source>
        <dbReference type="SAM" id="MobiDB-lite"/>
    </source>
</evidence>
<sequence>MTALEQSAKLDTAFSNPMPMPYKGDYPQQYIHAGQSFPKGFVWGVGTAAYQIEGGARLDGRGPSIWDTFSGGGDSEPDEHMQTKDNGDVACDHYHRMREDVKLMKDLGLRHYRFSISWSRILPNGTLAGGINEKGVNFYHDLINTLHEHDIEPYVTLYHWDLPQALQTRLLPGWLDKAVISHFVEYASLCFRLFSDRVSTWMTFNEPWTFIVLGYGTGSKAPGGEFAEMARNPYTAGHNVLLAHGEAVRVFRNKRYKGRIGVTNNMDWREPLTPKPSDIAAAERSSEWWLGWFCDPIWLGDYPASMRKKLGRRLPTFSEAEKEMLRGSADFFGLNHYGSGFATDSPTPLDYDTPGGTRPSYWDDFEAKTVHTAEMPRAASAWLYSVPWGLRKLLNWISRRYSSPVIYVTENGWSTRGDESREVGVVDPGRVLFYANYTSEMQRAINEDGVDVRGYFAWSLMDNFEWEMGYSERFGLVFTDYATQQRYPKLSARWYTEVMRTNSVVDPQPFIASVGGHAAGPFGSTADEGAFKSRAVSSVFLSLAICAGVVALVLTLRASLRRRQGWAVSNDENFGEQQMNTVPPTEEEERVKRLVDAEIDAQRARAH</sequence>
<evidence type="ECO:0000256" key="4">
    <source>
        <dbReference type="ARBA" id="ARBA00022801"/>
    </source>
</evidence>
<comment type="catalytic activity">
    <reaction evidence="1">
        <text>Hydrolysis of terminal, non-reducing beta-D-glucosyl residues with release of beta-D-glucose.</text>
        <dbReference type="EC" id="3.2.1.21"/>
    </reaction>
</comment>
<dbReference type="EC" id="3.2.1.21" evidence="3"/>
<dbReference type="GO" id="GO:0008422">
    <property type="term" value="F:beta-glucosidase activity"/>
    <property type="evidence" value="ECO:0007669"/>
    <property type="project" value="UniProtKB-EC"/>
</dbReference>
<dbReference type="PROSITE" id="PS00653">
    <property type="entry name" value="GLYCOSYL_HYDROL_F1_2"/>
    <property type="match status" value="1"/>
</dbReference>
<protein>
    <recommendedName>
        <fullName evidence="3">beta-glucosidase</fullName>
        <ecNumber evidence="3">3.2.1.21</ecNumber>
    </recommendedName>
</protein>
<feature type="compositionally biased region" description="Polar residues" evidence="7">
    <location>
        <begin position="571"/>
        <end position="583"/>
    </location>
</feature>
<feature type="transmembrane region" description="Helical" evidence="8">
    <location>
        <begin position="535"/>
        <end position="556"/>
    </location>
</feature>
<keyword evidence="8" id="KW-0812">Transmembrane</keyword>
<dbReference type="FunFam" id="3.20.20.80:FF:000011">
    <property type="entry name" value="Cytosolic beta-glucosidase"/>
    <property type="match status" value="1"/>
</dbReference>
<dbReference type="AlphaFoldDB" id="A0A7S4B6U9"/>
<comment type="similarity">
    <text evidence="2 6">Belongs to the glycosyl hydrolase 1 family.</text>
</comment>
<accession>A0A7S4B6U9</accession>
<dbReference type="GO" id="GO:0016052">
    <property type="term" value="P:carbohydrate catabolic process"/>
    <property type="evidence" value="ECO:0007669"/>
    <property type="project" value="UniProtKB-ARBA"/>
</dbReference>
<keyword evidence="8" id="KW-0472">Membrane</keyword>
<evidence type="ECO:0000256" key="2">
    <source>
        <dbReference type="ARBA" id="ARBA00010838"/>
    </source>
</evidence>
<evidence type="ECO:0000256" key="6">
    <source>
        <dbReference type="RuleBase" id="RU003690"/>
    </source>
</evidence>
<evidence type="ECO:0000313" key="9">
    <source>
        <dbReference type="EMBL" id="CAE0756201.1"/>
    </source>
</evidence>
<keyword evidence="5" id="KW-0326">Glycosidase</keyword>
<dbReference type="EMBL" id="HBIZ01014376">
    <property type="protein sequence ID" value="CAE0756201.1"/>
    <property type="molecule type" value="Transcribed_RNA"/>
</dbReference>
<keyword evidence="4" id="KW-0378">Hydrolase</keyword>
<feature type="region of interest" description="Disordered" evidence="7">
    <location>
        <begin position="571"/>
        <end position="590"/>
    </location>
</feature>
<evidence type="ECO:0000256" key="5">
    <source>
        <dbReference type="ARBA" id="ARBA00023295"/>
    </source>
</evidence>
<dbReference type="InterPro" id="IPR033132">
    <property type="entry name" value="GH_1_N_CS"/>
</dbReference>
<evidence type="ECO:0000256" key="8">
    <source>
        <dbReference type="SAM" id="Phobius"/>
    </source>
</evidence>
<dbReference type="InterPro" id="IPR001360">
    <property type="entry name" value="Glyco_hydro_1"/>
</dbReference>
<dbReference type="Pfam" id="PF00232">
    <property type="entry name" value="Glyco_hydro_1"/>
    <property type="match status" value="1"/>
</dbReference>
<organism evidence="9">
    <name type="scientific">Chrysotila carterae</name>
    <name type="common">Marine alga</name>
    <name type="synonym">Syracosphaera carterae</name>
    <dbReference type="NCBI Taxonomy" id="13221"/>
    <lineage>
        <taxon>Eukaryota</taxon>
        <taxon>Haptista</taxon>
        <taxon>Haptophyta</taxon>
        <taxon>Prymnesiophyceae</taxon>
        <taxon>Isochrysidales</taxon>
        <taxon>Isochrysidaceae</taxon>
        <taxon>Chrysotila</taxon>
    </lineage>
</organism>
<dbReference type="Gene3D" id="3.20.20.80">
    <property type="entry name" value="Glycosidases"/>
    <property type="match status" value="1"/>
</dbReference>